<evidence type="ECO:0000313" key="2">
    <source>
        <dbReference type="EMBL" id="MDT0549910.1"/>
    </source>
</evidence>
<dbReference type="Gene3D" id="1.10.260.40">
    <property type="entry name" value="lambda repressor-like DNA-binding domains"/>
    <property type="match status" value="1"/>
</dbReference>
<dbReference type="SUPFAM" id="SSF47413">
    <property type="entry name" value="lambda repressor-like DNA-binding domains"/>
    <property type="match status" value="1"/>
</dbReference>
<dbReference type="InterPro" id="IPR041413">
    <property type="entry name" value="MLTR_LBD"/>
</dbReference>
<dbReference type="PANTHER" id="PTHR35010:SF2">
    <property type="entry name" value="BLL4672 PROTEIN"/>
    <property type="match status" value="1"/>
</dbReference>
<organism evidence="2 3">
    <name type="scientific">Streptomyces lonegramiae</name>
    <dbReference type="NCBI Taxonomy" id="3075524"/>
    <lineage>
        <taxon>Bacteria</taxon>
        <taxon>Bacillati</taxon>
        <taxon>Actinomycetota</taxon>
        <taxon>Actinomycetes</taxon>
        <taxon>Kitasatosporales</taxon>
        <taxon>Streptomycetaceae</taxon>
        <taxon>Streptomyces</taxon>
    </lineage>
</organism>
<accession>A0ABU2XXX6</accession>
<feature type="domain" description="HTH cro/C1-type" evidence="1">
    <location>
        <begin position="36"/>
        <end position="83"/>
    </location>
</feature>
<keyword evidence="3" id="KW-1185">Reference proteome</keyword>
<dbReference type="EMBL" id="JAVRFD010000039">
    <property type="protein sequence ID" value="MDT0549910.1"/>
    <property type="molecule type" value="Genomic_DNA"/>
</dbReference>
<evidence type="ECO:0000259" key="1">
    <source>
        <dbReference type="PROSITE" id="PS50943"/>
    </source>
</evidence>
<gene>
    <name evidence="2" type="ORF">RND15_45800</name>
</gene>
<dbReference type="RefSeq" id="WP_311730486.1">
    <property type="nucleotide sequence ID" value="NZ_JAVRFD010000039.1"/>
</dbReference>
<evidence type="ECO:0000313" key="3">
    <source>
        <dbReference type="Proteomes" id="UP001180754"/>
    </source>
</evidence>
<dbReference type="Pfam" id="PF13560">
    <property type="entry name" value="HTH_31"/>
    <property type="match status" value="1"/>
</dbReference>
<reference evidence="2" key="1">
    <citation type="submission" date="2024-05" db="EMBL/GenBank/DDBJ databases">
        <title>30 novel species of actinomycetes from the DSMZ collection.</title>
        <authorList>
            <person name="Nouioui I."/>
        </authorList>
    </citation>
    <scope>NUCLEOTIDE SEQUENCE</scope>
    <source>
        <strain evidence="2">DSM 41529</strain>
    </source>
</reference>
<protein>
    <submittedName>
        <fullName evidence="2">Helix-turn-helix transcriptional regulator</fullName>
    </submittedName>
</protein>
<dbReference type="SMART" id="SM00530">
    <property type="entry name" value="HTH_XRE"/>
    <property type="match status" value="1"/>
</dbReference>
<dbReference type="PROSITE" id="PS50943">
    <property type="entry name" value="HTH_CROC1"/>
    <property type="match status" value="1"/>
</dbReference>
<dbReference type="Pfam" id="PF17765">
    <property type="entry name" value="MLTR_LBD"/>
    <property type="match status" value="1"/>
</dbReference>
<dbReference type="PANTHER" id="PTHR35010">
    <property type="entry name" value="BLL4672 PROTEIN-RELATED"/>
    <property type="match status" value="1"/>
</dbReference>
<dbReference type="CDD" id="cd00093">
    <property type="entry name" value="HTH_XRE"/>
    <property type="match status" value="1"/>
</dbReference>
<name>A0ABU2XXX6_9ACTN</name>
<dbReference type="InterPro" id="IPR010982">
    <property type="entry name" value="Lambda_DNA-bd_dom_sf"/>
</dbReference>
<sequence>MDRQAELKAFLRSRRARIRPSDVGLPTFGDRRRVPGLRREELARLAGIGVDYYVRLEQGRNEKISGELLDAIARALRLDEVERAHLHNLARPARRNGHRCDERAAPGLQRLLDSMTQAPAYVVGRRTRVLAWNRLAASVFGDFGAVPVRDRSMARLVFLDPASRGLYRDWEAKARDVIARLRLEIGLRPDDTELTALVAELSDESPDFRRLWEDQDVVDKTHGGYRLYHESIGPFSMDFRALRLPEEPDQLLVAYIVEPGSALEAAMRRLDGAAGG</sequence>
<proteinExistence type="predicted"/>
<dbReference type="InterPro" id="IPR001387">
    <property type="entry name" value="Cro/C1-type_HTH"/>
</dbReference>
<dbReference type="Proteomes" id="UP001180754">
    <property type="component" value="Unassembled WGS sequence"/>
</dbReference>
<dbReference type="Gene3D" id="3.30.450.180">
    <property type="match status" value="1"/>
</dbReference>
<comment type="caution">
    <text evidence="2">The sequence shown here is derived from an EMBL/GenBank/DDBJ whole genome shotgun (WGS) entry which is preliminary data.</text>
</comment>